<dbReference type="Pfam" id="PF13515">
    <property type="entry name" value="FUSC_2"/>
    <property type="match status" value="1"/>
</dbReference>
<feature type="transmembrane region" description="Helical" evidence="8">
    <location>
        <begin position="333"/>
        <end position="350"/>
    </location>
</feature>
<keyword evidence="11" id="KW-1185">Reference proteome</keyword>
<evidence type="ECO:0000256" key="4">
    <source>
        <dbReference type="ARBA" id="ARBA00022989"/>
    </source>
</evidence>
<evidence type="ECO:0000256" key="6">
    <source>
        <dbReference type="ARBA" id="ARBA00043993"/>
    </source>
</evidence>
<evidence type="ECO:0000256" key="7">
    <source>
        <dbReference type="SAM" id="MobiDB-lite"/>
    </source>
</evidence>
<evidence type="ECO:0000256" key="2">
    <source>
        <dbReference type="ARBA" id="ARBA00022475"/>
    </source>
</evidence>
<evidence type="ECO:0000313" key="11">
    <source>
        <dbReference type="Proteomes" id="UP000664781"/>
    </source>
</evidence>
<comment type="similarity">
    <text evidence="6">Belongs to the YccS/YhfK family.</text>
</comment>
<comment type="subcellular location">
    <subcellularLocation>
        <location evidence="1">Cell membrane</location>
        <topology evidence="1">Multi-pass membrane protein</topology>
    </subcellularLocation>
</comment>
<dbReference type="EMBL" id="JAFMOF010000004">
    <property type="protein sequence ID" value="MBO0656225.1"/>
    <property type="molecule type" value="Genomic_DNA"/>
</dbReference>
<sequence>MPKLSKPLPARPLPLPLRGLVRLRPAADIWHKAAFSAAVAMAVPDLVLLALGRLDLVLYTAAGALCALYGHDRPYAARARTVAWVVLATVAGVGAALTGAALLPSAPLLVLGASLLAAVHKVVCDATRIGPPGNVVLTFVTSSAFFVPQRIGEVPGHLGLVLAAGALAWLVCMAPALVRPYGPERIAAARALEAAAGLLRAEAADTAPARHATAAAVSAARRALGGDTTSRDALRRAVARADAALAAGPADPAEAERLLAHARVLRGGGALGARLRAHAHLAPAGVRVATGATLAGWASLALGSHHPYWAVVTAAAVIQANTTATWQRAVQRALGNLLGLLLFTAVLPLARSGEVALVFLTLLLQIGAEAFIARNYWLGSVCVTPMALLLGEFGGPHPAGALVADRWTDTLVGVALGLTVCALVTNRRAAGRVHEALGRARAARVAAEAAAAGPCSADEARATRDRLGAALLALREAVDVAAGEWWQAAWPRRRAAEEEREGYRALAALGAGARPAADDAVPPHGRGARRPLHAADGRI</sequence>
<comment type="caution">
    <text evidence="10">The sequence shown here is derived from an EMBL/GenBank/DDBJ whole genome shotgun (WGS) entry which is preliminary data.</text>
</comment>
<dbReference type="Proteomes" id="UP000664781">
    <property type="component" value="Unassembled WGS sequence"/>
</dbReference>
<feature type="domain" description="Integral membrane bound transporter" evidence="9">
    <location>
        <begin position="294"/>
        <end position="420"/>
    </location>
</feature>
<keyword evidence="2" id="KW-1003">Cell membrane</keyword>
<dbReference type="RefSeq" id="WP_207248359.1">
    <property type="nucleotide sequence ID" value="NZ_JAFMOF010000004.1"/>
</dbReference>
<evidence type="ECO:0000313" key="10">
    <source>
        <dbReference type="EMBL" id="MBO0656225.1"/>
    </source>
</evidence>
<gene>
    <name evidence="10" type="ORF">J1792_26670</name>
</gene>
<evidence type="ECO:0000256" key="1">
    <source>
        <dbReference type="ARBA" id="ARBA00004651"/>
    </source>
</evidence>
<keyword evidence="3 8" id="KW-0812">Transmembrane</keyword>
<dbReference type="InterPro" id="IPR049453">
    <property type="entry name" value="Memb_transporter_dom"/>
</dbReference>
<dbReference type="GO" id="GO:0005886">
    <property type="term" value="C:plasma membrane"/>
    <property type="evidence" value="ECO:0007669"/>
    <property type="project" value="UniProtKB-SubCell"/>
</dbReference>
<feature type="transmembrane region" description="Helical" evidence="8">
    <location>
        <begin position="46"/>
        <end position="69"/>
    </location>
</feature>
<dbReference type="PANTHER" id="PTHR30509">
    <property type="entry name" value="P-HYDROXYBENZOIC ACID EFFLUX PUMP SUBUNIT-RELATED"/>
    <property type="match status" value="1"/>
</dbReference>
<evidence type="ECO:0000256" key="3">
    <source>
        <dbReference type="ARBA" id="ARBA00022692"/>
    </source>
</evidence>
<feature type="transmembrane region" description="Helical" evidence="8">
    <location>
        <begin position="158"/>
        <end position="178"/>
    </location>
</feature>
<protein>
    <submittedName>
        <fullName evidence="10">FUSC family protein</fullName>
    </submittedName>
</protein>
<dbReference type="PANTHER" id="PTHR30509:SF9">
    <property type="entry name" value="MULTIDRUG RESISTANCE PROTEIN MDTO"/>
    <property type="match status" value="1"/>
</dbReference>
<reference evidence="10" key="1">
    <citation type="submission" date="2021-03" db="EMBL/GenBank/DDBJ databases">
        <title>Streptomyces strains.</title>
        <authorList>
            <person name="Lund M.B."/>
            <person name="Toerring T."/>
        </authorList>
    </citation>
    <scope>NUCLEOTIDE SEQUENCE</scope>
    <source>
        <strain evidence="10">JCM 4242</strain>
    </source>
</reference>
<keyword evidence="4 8" id="KW-1133">Transmembrane helix</keyword>
<proteinExistence type="inferred from homology"/>
<organism evidence="10 11">
    <name type="scientific">Streptomyces triculaminicus</name>
    <dbReference type="NCBI Taxonomy" id="2816232"/>
    <lineage>
        <taxon>Bacteria</taxon>
        <taxon>Bacillati</taxon>
        <taxon>Actinomycetota</taxon>
        <taxon>Actinomycetes</taxon>
        <taxon>Kitasatosporales</taxon>
        <taxon>Streptomycetaceae</taxon>
        <taxon>Streptomyces</taxon>
    </lineage>
</organism>
<evidence type="ECO:0000256" key="5">
    <source>
        <dbReference type="ARBA" id="ARBA00023136"/>
    </source>
</evidence>
<name>A0A939FQD9_9ACTN</name>
<evidence type="ECO:0000259" key="9">
    <source>
        <dbReference type="Pfam" id="PF13515"/>
    </source>
</evidence>
<keyword evidence="5 8" id="KW-0472">Membrane</keyword>
<accession>A0A939FQD9</accession>
<evidence type="ECO:0000256" key="8">
    <source>
        <dbReference type="SAM" id="Phobius"/>
    </source>
</evidence>
<dbReference type="AlphaFoldDB" id="A0A939FQD9"/>
<feature type="transmembrane region" description="Helical" evidence="8">
    <location>
        <begin position="356"/>
        <end position="377"/>
    </location>
</feature>
<feature type="region of interest" description="Disordered" evidence="7">
    <location>
        <begin position="514"/>
        <end position="539"/>
    </location>
</feature>
<feature type="transmembrane region" description="Helical" evidence="8">
    <location>
        <begin position="81"/>
        <end position="100"/>
    </location>
</feature>